<dbReference type="Proteomes" id="UP000616885">
    <property type="component" value="Unassembled WGS sequence"/>
</dbReference>
<evidence type="ECO:0000313" key="1">
    <source>
        <dbReference type="EMBL" id="KAF9750700.1"/>
    </source>
</evidence>
<organism evidence="1 2">
    <name type="scientific">Bionectria ochroleuca</name>
    <name type="common">Gliocladium roseum</name>
    <dbReference type="NCBI Taxonomy" id="29856"/>
    <lineage>
        <taxon>Eukaryota</taxon>
        <taxon>Fungi</taxon>
        <taxon>Dikarya</taxon>
        <taxon>Ascomycota</taxon>
        <taxon>Pezizomycotina</taxon>
        <taxon>Sordariomycetes</taxon>
        <taxon>Hypocreomycetidae</taxon>
        <taxon>Hypocreales</taxon>
        <taxon>Bionectriaceae</taxon>
        <taxon>Clonostachys</taxon>
    </lineage>
</organism>
<dbReference type="EMBL" id="JADCTT010000006">
    <property type="protein sequence ID" value="KAF9750700.1"/>
    <property type="molecule type" value="Genomic_DNA"/>
</dbReference>
<accession>A0A8H7TN41</accession>
<dbReference type="AlphaFoldDB" id="A0A8H7TN41"/>
<name>A0A8H7TN41_BIOOC</name>
<proteinExistence type="predicted"/>
<comment type="caution">
    <text evidence="1">The sequence shown here is derived from an EMBL/GenBank/DDBJ whole genome shotgun (WGS) entry which is preliminary data.</text>
</comment>
<protein>
    <submittedName>
        <fullName evidence="1">Uncharacterized protein</fullName>
    </submittedName>
</protein>
<gene>
    <name evidence="1" type="ORF">IM811_014920</name>
</gene>
<sequence>MQMDGCMPLEKMYLSRGRTKAQAAHLPSPPSPPPALPIIETCNLCFGGFMSSGVFPGSLPFSPSLCVELPAQLGRSIITFVNSLVRQLLAHAWLYWIRLHLIL</sequence>
<reference evidence="1" key="1">
    <citation type="submission" date="2020-10" db="EMBL/GenBank/DDBJ databases">
        <title>High-Quality Genome Resource of Clonostachys rosea strain S41 by Oxford Nanopore Long-Read Sequencing.</title>
        <authorList>
            <person name="Wang H."/>
        </authorList>
    </citation>
    <scope>NUCLEOTIDE SEQUENCE</scope>
    <source>
        <strain evidence="1">S41</strain>
    </source>
</reference>
<evidence type="ECO:0000313" key="2">
    <source>
        <dbReference type="Proteomes" id="UP000616885"/>
    </source>
</evidence>